<dbReference type="AlphaFoldDB" id="A0A4Y7ITP6"/>
<evidence type="ECO:0000313" key="4">
    <source>
        <dbReference type="EMBL" id="RZC50858.1"/>
    </source>
</evidence>
<keyword evidence="1" id="KW-0539">Nucleus</keyword>
<feature type="region of interest" description="Disordered" evidence="2">
    <location>
        <begin position="1"/>
        <end position="34"/>
    </location>
</feature>
<comment type="subcellular location">
    <subcellularLocation>
        <location evidence="1">Nucleus</location>
    </subcellularLocation>
</comment>
<dbReference type="GO" id="GO:0009742">
    <property type="term" value="P:brassinosteroid mediated signaling pathway"/>
    <property type="evidence" value="ECO:0007669"/>
    <property type="project" value="InterPro"/>
</dbReference>
<dbReference type="EMBL" id="CM010716">
    <property type="protein sequence ID" value="RZC50858.1"/>
    <property type="molecule type" value="Genomic_DNA"/>
</dbReference>
<dbReference type="PANTHER" id="PTHR47350">
    <property type="entry name" value="PROTEIN IWS1 HOMOLOG 1"/>
    <property type="match status" value="1"/>
</dbReference>
<sequence length="371" mass="41933">MGELDRKRKNSSGCGSGKKIKKVKSSSTRVDNGVDSKLQKELWNAIIPGGDCDDKLIDDTRIDPDDNYESDNERSASVKAKVEVDDEVERLFKGFGRRKKKPEKSAEELGMFVEHRMAEFELAAESDAELNLDNKPAINKLGKLPLLMDVLSKKPLQLEFLDRGVLTLLKNWLDPLPDGSLPNITVRSGVLKILTDFPSDEETASNRKLAKDLVDKWSRPIFNKSTRFEDARKHLDDDDDRVLLYRKPPVKRITDKTAMLDFKDTDLDEFKRERKSGELSSSKQHASKPEAAPLDFTKIDPDEIIARAKQVEHDKCRAQIRKKLQQLKAPKKKLLQASKLSAEEFEEAGVSTSSWDDILVATTTSLDDTTH</sequence>
<dbReference type="Gramene" id="RZC50858">
    <property type="protein sequence ID" value="RZC50858"/>
    <property type="gene ID" value="C5167_019281"/>
</dbReference>
<accession>A0A4Y7ITP6</accession>
<dbReference type="PROSITE" id="PS51319">
    <property type="entry name" value="TFIIS_N"/>
    <property type="match status" value="1"/>
</dbReference>
<dbReference type="STRING" id="3469.A0A4Y7ITP6"/>
<feature type="region of interest" description="Disordered" evidence="2">
    <location>
        <begin position="273"/>
        <end position="295"/>
    </location>
</feature>
<dbReference type="Proteomes" id="UP000316621">
    <property type="component" value="Chromosome 2"/>
</dbReference>
<organism evidence="4 5">
    <name type="scientific">Papaver somniferum</name>
    <name type="common">Opium poppy</name>
    <dbReference type="NCBI Taxonomy" id="3469"/>
    <lineage>
        <taxon>Eukaryota</taxon>
        <taxon>Viridiplantae</taxon>
        <taxon>Streptophyta</taxon>
        <taxon>Embryophyta</taxon>
        <taxon>Tracheophyta</taxon>
        <taxon>Spermatophyta</taxon>
        <taxon>Magnoliopsida</taxon>
        <taxon>Ranunculales</taxon>
        <taxon>Papaveraceae</taxon>
        <taxon>Papaveroideae</taxon>
        <taxon>Papaver</taxon>
    </lineage>
</organism>
<gene>
    <name evidence="4" type="ORF">C5167_019281</name>
</gene>
<dbReference type="OMA" id="RNIRTFP"/>
<feature type="compositionally biased region" description="Basic and acidic residues" evidence="2">
    <location>
        <begin position="71"/>
        <end position="80"/>
    </location>
</feature>
<evidence type="ECO:0000313" key="5">
    <source>
        <dbReference type="Proteomes" id="UP000316621"/>
    </source>
</evidence>
<dbReference type="GO" id="GO:0005634">
    <property type="term" value="C:nucleus"/>
    <property type="evidence" value="ECO:0007669"/>
    <property type="project" value="UniProtKB-SubCell"/>
</dbReference>
<dbReference type="PANTHER" id="PTHR47350:SF4">
    <property type="entry name" value="PROTEIN IWS1 HOMOLOG 1"/>
    <property type="match status" value="1"/>
</dbReference>
<dbReference type="GO" id="GO:0032784">
    <property type="term" value="P:regulation of DNA-templated transcription elongation"/>
    <property type="evidence" value="ECO:0007669"/>
    <property type="project" value="InterPro"/>
</dbReference>
<dbReference type="InterPro" id="IPR035441">
    <property type="entry name" value="TFIIS/LEDGF_dom_sf"/>
</dbReference>
<evidence type="ECO:0000256" key="2">
    <source>
        <dbReference type="SAM" id="MobiDB-lite"/>
    </source>
</evidence>
<feature type="region of interest" description="Disordered" evidence="2">
    <location>
        <begin position="56"/>
        <end position="80"/>
    </location>
</feature>
<dbReference type="InterPro" id="IPR017923">
    <property type="entry name" value="TFIIS_N"/>
</dbReference>
<dbReference type="InterPro" id="IPR044204">
    <property type="entry name" value="IWS1/2"/>
</dbReference>
<dbReference type="Gene3D" id="1.20.930.10">
    <property type="entry name" value="Conserved domain common to transcription factors TFIIS, elongin A, CRSP70"/>
    <property type="match status" value="2"/>
</dbReference>
<reference evidence="4 5" key="1">
    <citation type="journal article" date="2018" name="Science">
        <title>The opium poppy genome and morphinan production.</title>
        <authorList>
            <person name="Guo L."/>
            <person name="Winzer T."/>
            <person name="Yang X."/>
            <person name="Li Y."/>
            <person name="Ning Z."/>
            <person name="He Z."/>
            <person name="Teodor R."/>
            <person name="Lu Y."/>
            <person name="Bowser T.A."/>
            <person name="Graham I.A."/>
            <person name="Ye K."/>
        </authorList>
    </citation>
    <scope>NUCLEOTIDE SEQUENCE [LARGE SCALE GENOMIC DNA]</scope>
    <source>
        <strain evidence="5">cv. HN1</strain>
        <tissue evidence="4">Leaves</tissue>
    </source>
</reference>
<feature type="domain" description="TFIIS N-terminal" evidence="3">
    <location>
        <begin position="167"/>
        <end position="224"/>
    </location>
</feature>
<keyword evidence="5" id="KW-1185">Reference proteome</keyword>
<proteinExistence type="predicted"/>
<evidence type="ECO:0000259" key="3">
    <source>
        <dbReference type="PROSITE" id="PS51319"/>
    </source>
</evidence>
<evidence type="ECO:0000256" key="1">
    <source>
        <dbReference type="PROSITE-ProRule" id="PRU00649"/>
    </source>
</evidence>
<protein>
    <recommendedName>
        <fullName evidence="3">TFIIS N-terminal domain-containing protein</fullName>
    </recommendedName>
</protein>
<name>A0A4Y7ITP6_PAPSO</name>